<protein>
    <recommendedName>
        <fullName evidence="6">Bacteriocin</fullName>
    </recommendedName>
</protein>
<organism evidence="2">
    <name type="scientific">Elizabethkingia anophelis</name>
    <dbReference type="NCBI Taxonomy" id="1117645"/>
    <lineage>
        <taxon>Bacteria</taxon>
        <taxon>Pseudomonadati</taxon>
        <taxon>Bacteroidota</taxon>
        <taxon>Flavobacteriia</taxon>
        <taxon>Flavobacteriales</taxon>
        <taxon>Weeksellaceae</taxon>
        <taxon>Elizabethkingia</taxon>
    </lineage>
</organism>
<gene>
    <name evidence="1" type="ORF">AYC66_13640</name>
    <name evidence="2" type="ORF">BAY09_14585</name>
    <name evidence="3" type="ORF">NCTC10588_03992</name>
</gene>
<evidence type="ECO:0000313" key="5">
    <source>
        <dbReference type="Proteomes" id="UP000254876"/>
    </source>
</evidence>
<accession>A0A1T3DPN0</accession>
<dbReference type="Proteomes" id="UP000254876">
    <property type="component" value="Unassembled WGS sequence"/>
</dbReference>
<proteinExistence type="predicted"/>
<evidence type="ECO:0008006" key="6">
    <source>
        <dbReference type="Google" id="ProtNLM"/>
    </source>
</evidence>
<evidence type="ECO:0000313" key="3">
    <source>
        <dbReference type="EMBL" id="STD14668.1"/>
    </source>
</evidence>
<dbReference type="RefSeq" id="WP_059154075.1">
    <property type="nucleotide sequence ID" value="NZ_BQKR01000010.1"/>
</dbReference>
<reference evidence="3 5" key="3">
    <citation type="submission" date="2018-06" db="EMBL/GenBank/DDBJ databases">
        <authorList>
            <consortium name="Pathogen Informatics"/>
            <person name="Doyle S."/>
        </authorList>
    </citation>
    <scope>NUCLEOTIDE SEQUENCE [LARGE SCALE GENOMIC DNA]</scope>
    <source>
        <strain evidence="3 5">NCTC10588</strain>
    </source>
</reference>
<dbReference type="EMBL" id="UFYD01000001">
    <property type="protein sequence ID" value="STD14668.1"/>
    <property type="molecule type" value="Genomic_DNA"/>
</dbReference>
<dbReference type="AlphaFoldDB" id="A0A1T3DPN0"/>
<evidence type="ECO:0000313" key="1">
    <source>
        <dbReference type="EMBL" id="AQX51653.1"/>
    </source>
</evidence>
<sequence length="63" mass="6795">MKKLTRKELKNTTGNGGPKKPDFGIGYCPNDCSKEENFCLGGKSCRGYTIGTVDGLMDCAICE</sequence>
<dbReference type="EMBL" id="MAHS01000003">
    <property type="protein sequence ID" value="OPB52377.1"/>
    <property type="molecule type" value="Genomic_DNA"/>
</dbReference>
<evidence type="ECO:0000313" key="4">
    <source>
        <dbReference type="Proteomes" id="UP000189738"/>
    </source>
</evidence>
<name>A0A1T3DPN0_9FLAO</name>
<evidence type="ECO:0000313" key="2">
    <source>
        <dbReference type="EMBL" id="OPB52377.1"/>
    </source>
</evidence>
<dbReference type="EMBL" id="CP014339">
    <property type="protein sequence ID" value="AQX51653.1"/>
    <property type="molecule type" value="Genomic_DNA"/>
</dbReference>
<reference evidence="1 4" key="1">
    <citation type="submission" date="2016-02" db="EMBL/GenBank/DDBJ databases">
        <authorList>
            <person name="Nicholson A.C."/>
            <person name="Humrighouse B.W."/>
            <person name="Loparev V."/>
            <person name="Emery B."/>
            <person name="Graziano J."/>
            <person name="McQuiston J.R."/>
        </authorList>
    </citation>
    <scope>NUCLEOTIDE SEQUENCE [LARGE SCALE GENOMIC DNA]</scope>
    <source>
        <strain evidence="1 4">E6809</strain>
    </source>
</reference>
<dbReference type="GeneID" id="66581448"/>
<reference evidence="2" key="2">
    <citation type="submission" date="2016-06" db="EMBL/GenBank/DDBJ databases">
        <authorList>
            <person name="Nicholson A.C."/>
        </authorList>
    </citation>
    <scope>NUCLEOTIDE SEQUENCE [LARGE SCALE GENOMIC DNA]</scope>
    <source>
        <strain evidence="2">E6809</strain>
    </source>
</reference>
<dbReference type="Proteomes" id="UP000189738">
    <property type="component" value="Chromosome"/>
</dbReference>